<evidence type="ECO:0000313" key="3">
    <source>
        <dbReference type="Proteomes" id="UP000054337"/>
    </source>
</evidence>
<evidence type="ECO:0000256" key="1">
    <source>
        <dbReference type="SAM" id="MobiDB-lite"/>
    </source>
</evidence>
<gene>
    <name evidence="2" type="ORF">COCVIDRAFT_19940</name>
</gene>
<protein>
    <submittedName>
        <fullName evidence="2">Uncharacterized protein</fullName>
    </submittedName>
</protein>
<accession>W7E546</accession>
<feature type="region of interest" description="Disordered" evidence="1">
    <location>
        <begin position="66"/>
        <end position="85"/>
    </location>
</feature>
<dbReference type="EMBL" id="KI968816">
    <property type="protein sequence ID" value="EUN22274.1"/>
    <property type="molecule type" value="Genomic_DNA"/>
</dbReference>
<dbReference type="OrthoDB" id="10524211at2759"/>
<dbReference type="RefSeq" id="XP_014551848.1">
    <property type="nucleotide sequence ID" value="XM_014696362.1"/>
</dbReference>
<evidence type="ECO:0000313" key="2">
    <source>
        <dbReference type="EMBL" id="EUN22274.1"/>
    </source>
</evidence>
<reference evidence="2 3" key="1">
    <citation type="journal article" date="2013" name="PLoS Genet.">
        <title>Comparative genome structure, secondary metabolite, and effector coding capacity across Cochliobolus pathogens.</title>
        <authorList>
            <person name="Condon B.J."/>
            <person name="Leng Y."/>
            <person name="Wu D."/>
            <person name="Bushley K.E."/>
            <person name="Ohm R.A."/>
            <person name="Otillar R."/>
            <person name="Martin J."/>
            <person name="Schackwitz W."/>
            <person name="Grimwood J."/>
            <person name="MohdZainudin N."/>
            <person name="Xue C."/>
            <person name="Wang R."/>
            <person name="Manning V.A."/>
            <person name="Dhillon B."/>
            <person name="Tu Z.J."/>
            <person name="Steffenson B.J."/>
            <person name="Salamov A."/>
            <person name="Sun H."/>
            <person name="Lowry S."/>
            <person name="LaButti K."/>
            <person name="Han J."/>
            <person name="Copeland A."/>
            <person name="Lindquist E."/>
            <person name="Barry K."/>
            <person name="Schmutz J."/>
            <person name="Baker S.E."/>
            <person name="Ciuffetti L.M."/>
            <person name="Grigoriev I.V."/>
            <person name="Zhong S."/>
            <person name="Turgeon B.G."/>
        </authorList>
    </citation>
    <scope>NUCLEOTIDE SEQUENCE [LARGE SCALE GENOMIC DNA]</scope>
    <source>
        <strain evidence="2 3">FI3</strain>
    </source>
</reference>
<dbReference type="AlphaFoldDB" id="W7E546"/>
<sequence>MSTPSSSSAPPPPPRCPSCTSLLTTHDPATHEIRTCATCFVRLRCTESLWGRMTNEEITFFPRVLDDEDLNSDGDGDGDGEVKEEDIVIEDQREQKKARTGTGIFSWVVGRR</sequence>
<name>W7E546_BIPV3</name>
<dbReference type="GeneID" id="26252450"/>
<organism evidence="2 3">
    <name type="scientific">Bipolaris victoriae (strain FI3)</name>
    <name type="common">Victoria blight of oats agent</name>
    <name type="synonym">Cochliobolus victoriae</name>
    <dbReference type="NCBI Taxonomy" id="930091"/>
    <lineage>
        <taxon>Eukaryota</taxon>
        <taxon>Fungi</taxon>
        <taxon>Dikarya</taxon>
        <taxon>Ascomycota</taxon>
        <taxon>Pezizomycotina</taxon>
        <taxon>Dothideomycetes</taxon>
        <taxon>Pleosporomycetidae</taxon>
        <taxon>Pleosporales</taxon>
        <taxon>Pleosporineae</taxon>
        <taxon>Pleosporaceae</taxon>
        <taxon>Bipolaris</taxon>
    </lineage>
</organism>
<keyword evidence="3" id="KW-1185">Reference proteome</keyword>
<dbReference type="Proteomes" id="UP000054337">
    <property type="component" value="Unassembled WGS sequence"/>
</dbReference>
<proteinExistence type="predicted"/>
<dbReference type="HOGENOM" id="CLU_2145419_0_0_1"/>